<comment type="caution">
    <text evidence="2">The sequence shown here is derived from an EMBL/GenBank/DDBJ whole genome shotgun (WGS) entry which is preliminary data.</text>
</comment>
<keyword evidence="3" id="KW-1185">Reference proteome</keyword>
<sequence length="240" mass="26634">MCATIQTGLKPTSTVSELADCGNGQFAKKIMKKANNKLDSCVVQEALAEIAENVGKLSKELLQLLPCMLFLTDMIKIVPEEHHSKLARQLVPELNKCSQAAKPDVTTLAALFVELEKEGNLTNPNNLDETGLRFDKDCKFVTRSTKSAKRKASDDGNEDKETKKQANKITIAVAAFHFKPRPLNMEPPKNLINKAEWCKKCGTVHPPNKHLWDPVTGKPNTASIKRFGYNAMKFEKNNGN</sequence>
<dbReference type="AlphaFoldDB" id="A0AAV5R2D1"/>
<organism evidence="2 3">
    <name type="scientific">Pichia kluyveri</name>
    <name type="common">Yeast</name>
    <dbReference type="NCBI Taxonomy" id="36015"/>
    <lineage>
        <taxon>Eukaryota</taxon>
        <taxon>Fungi</taxon>
        <taxon>Dikarya</taxon>
        <taxon>Ascomycota</taxon>
        <taxon>Saccharomycotina</taxon>
        <taxon>Pichiomycetes</taxon>
        <taxon>Pichiales</taxon>
        <taxon>Pichiaceae</taxon>
        <taxon>Pichia</taxon>
    </lineage>
</organism>
<evidence type="ECO:0000256" key="1">
    <source>
        <dbReference type="SAM" id="MobiDB-lite"/>
    </source>
</evidence>
<feature type="compositionally biased region" description="Basic and acidic residues" evidence="1">
    <location>
        <begin position="151"/>
        <end position="164"/>
    </location>
</feature>
<reference evidence="2 3" key="1">
    <citation type="journal article" date="2023" name="Elife">
        <title>Identification of key yeast species and microbe-microbe interactions impacting larval growth of Drosophila in the wild.</title>
        <authorList>
            <person name="Mure A."/>
            <person name="Sugiura Y."/>
            <person name="Maeda R."/>
            <person name="Honda K."/>
            <person name="Sakurai N."/>
            <person name="Takahashi Y."/>
            <person name="Watada M."/>
            <person name="Katoh T."/>
            <person name="Gotoh A."/>
            <person name="Gotoh Y."/>
            <person name="Taniguchi I."/>
            <person name="Nakamura K."/>
            <person name="Hayashi T."/>
            <person name="Katayama T."/>
            <person name="Uemura T."/>
            <person name="Hattori Y."/>
        </authorList>
    </citation>
    <scope>NUCLEOTIDE SEQUENCE [LARGE SCALE GENOMIC DNA]</scope>
    <source>
        <strain evidence="2 3">PK-24</strain>
    </source>
</reference>
<name>A0AAV5R2D1_PICKL</name>
<feature type="region of interest" description="Disordered" evidence="1">
    <location>
        <begin position="145"/>
        <end position="165"/>
    </location>
</feature>
<dbReference type="Proteomes" id="UP001378960">
    <property type="component" value="Unassembled WGS sequence"/>
</dbReference>
<evidence type="ECO:0000313" key="2">
    <source>
        <dbReference type="EMBL" id="GMM45452.1"/>
    </source>
</evidence>
<protein>
    <submittedName>
        <fullName evidence="2">Uncharacterized protein</fullName>
    </submittedName>
</protein>
<evidence type="ECO:0000313" key="3">
    <source>
        <dbReference type="Proteomes" id="UP001378960"/>
    </source>
</evidence>
<accession>A0AAV5R2D1</accession>
<dbReference type="EMBL" id="BTGB01000002">
    <property type="protein sequence ID" value="GMM45452.1"/>
    <property type="molecule type" value="Genomic_DNA"/>
</dbReference>
<gene>
    <name evidence="2" type="ORF">DAPK24_020270</name>
</gene>
<proteinExistence type="predicted"/>